<name>A0A410D777_9BACL</name>
<protein>
    <submittedName>
        <fullName evidence="1">Uncharacterized protein</fullName>
    </submittedName>
</protein>
<reference evidence="1 4" key="2">
    <citation type="submission" date="2019-09" db="EMBL/GenBank/DDBJ databases">
        <title>Complete genome sequence of Sporolactobacillus terrae 70-3.</title>
        <authorList>
            <person name="Tanaka N."/>
            <person name="Shiwa Y."/>
            <person name="Fujita N."/>
            <person name="Tanasupawat S."/>
        </authorList>
    </citation>
    <scope>NUCLEOTIDE SEQUENCE [LARGE SCALE GENOMIC DNA]</scope>
    <source>
        <strain evidence="1 4">70-3</strain>
    </source>
</reference>
<dbReference type="EMBL" id="CP025688">
    <property type="protein sequence ID" value="QAA21956.1"/>
    <property type="molecule type" value="Genomic_DNA"/>
</dbReference>
<accession>A0A410D777</accession>
<reference evidence="2 3" key="1">
    <citation type="submission" date="2018-01" db="EMBL/GenBank/DDBJ databases">
        <title>Complete genome sequencing of Sporolactobacillus terrae DLG3.</title>
        <authorList>
            <person name="Nam Y.-D."/>
            <person name="Kang J."/>
            <person name="Chung W.-H."/>
        </authorList>
    </citation>
    <scope>NUCLEOTIDE SEQUENCE [LARGE SCALE GENOMIC DNA]</scope>
    <source>
        <strain evidence="2 3">DLG3</strain>
    </source>
</reference>
<organism evidence="1 4">
    <name type="scientific">Sporolactobacillus terrae</name>
    <dbReference type="NCBI Taxonomy" id="269673"/>
    <lineage>
        <taxon>Bacteria</taxon>
        <taxon>Bacillati</taxon>
        <taxon>Bacillota</taxon>
        <taxon>Bacilli</taxon>
        <taxon>Bacillales</taxon>
        <taxon>Sporolactobacillaceae</taxon>
        <taxon>Sporolactobacillus</taxon>
    </lineage>
</organism>
<evidence type="ECO:0000313" key="3">
    <source>
        <dbReference type="Proteomes" id="UP000285882"/>
    </source>
</evidence>
<evidence type="ECO:0000313" key="1">
    <source>
        <dbReference type="EMBL" id="BBN98233.1"/>
    </source>
</evidence>
<dbReference type="AlphaFoldDB" id="A0A410D777"/>
<dbReference type="Proteomes" id="UP000285882">
    <property type="component" value="Chromosome"/>
</dbReference>
<proteinExistence type="predicted"/>
<evidence type="ECO:0000313" key="2">
    <source>
        <dbReference type="EMBL" id="QAA21956.1"/>
    </source>
</evidence>
<dbReference type="STRING" id="1449983.GCA_000647835_03228"/>
<dbReference type="RefSeq" id="WP_128166392.1">
    <property type="nucleotide sequence ID" value="NZ_AP021853.1"/>
</dbReference>
<dbReference type="Proteomes" id="UP000326951">
    <property type="component" value="Chromosome"/>
</dbReference>
<dbReference type="EMBL" id="AP021853">
    <property type="protein sequence ID" value="BBN98233.1"/>
    <property type="molecule type" value="Genomic_DNA"/>
</dbReference>
<keyword evidence="3" id="KW-1185">Reference proteome</keyword>
<evidence type="ECO:0000313" key="4">
    <source>
        <dbReference type="Proteomes" id="UP000326951"/>
    </source>
</evidence>
<sequence length="140" mass="15991">MPIILKQKANEIVSSTNHKDLVELAGLKAYKVKESHRYHFIKVNNKQYQIVNIIGPKENKTGLNAMTVQNVDTGEYTVVFQGTQIKGKYGMRDMITDIQLLNSAEPEQLKAARTYFDRMNEKYGENLCAAIPWAARLQMQ</sequence>
<gene>
    <name evidence="2" type="ORF">C0674_04610</name>
    <name evidence="1" type="ORF">St703_09380</name>
</gene>